<dbReference type="AlphaFoldDB" id="A0A433VGJ0"/>
<dbReference type="InterPro" id="IPR021109">
    <property type="entry name" value="Peptidase_aspartic_dom_sf"/>
</dbReference>
<dbReference type="RefSeq" id="WP_073619835.1">
    <property type="nucleotide sequence ID" value="NZ_RSCL01000009.1"/>
</dbReference>
<comment type="caution">
    <text evidence="1">The sequence shown here is derived from an EMBL/GenBank/DDBJ whole genome shotgun (WGS) entry which is preliminary data.</text>
</comment>
<reference evidence="1" key="2">
    <citation type="journal article" date="2019" name="Genome Biol. Evol.">
        <title>Day and night: Metabolic profiles and evolutionary relationships of six axenic non-marine cyanobacteria.</title>
        <authorList>
            <person name="Will S.E."/>
            <person name="Henke P."/>
            <person name="Boedeker C."/>
            <person name="Huang S."/>
            <person name="Brinkmann H."/>
            <person name="Rohde M."/>
            <person name="Jarek M."/>
            <person name="Friedl T."/>
            <person name="Seufert S."/>
            <person name="Schumacher M."/>
            <person name="Overmann J."/>
            <person name="Neumann-Schaal M."/>
            <person name="Petersen J."/>
        </authorList>
    </citation>
    <scope>NUCLEOTIDE SEQUENCE [LARGE SCALE GENOMIC DNA]</scope>
    <source>
        <strain evidence="1">PCC 7102</strain>
    </source>
</reference>
<dbReference type="EMBL" id="RSCL01000009">
    <property type="protein sequence ID" value="RUT05185.1"/>
    <property type="molecule type" value="Genomic_DNA"/>
</dbReference>
<sequence>MINGSFGDEDALLFEIGLIASNGLEFVVDAMFDSGFSYWLAINDQDVSAFNWLSLRDQTMVTARGNSKFKIYVGKVKFDGQEYDIPVHVGKNLDEVLLGRQWLTTRRLVVDMPSSLLTIG</sequence>
<reference evidence="1" key="1">
    <citation type="submission" date="2018-12" db="EMBL/GenBank/DDBJ databases">
        <authorList>
            <person name="Will S."/>
            <person name="Neumann-Schaal M."/>
            <person name="Henke P."/>
        </authorList>
    </citation>
    <scope>NUCLEOTIDE SEQUENCE</scope>
    <source>
        <strain evidence="1">PCC 7102</strain>
    </source>
</reference>
<gene>
    <name evidence="1" type="ORF">DSM106972_040060</name>
</gene>
<evidence type="ECO:0000313" key="2">
    <source>
        <dbReference type="Proteomes" id="UP000271624"/>
    </source>
</evidence>
<name>A0A433VGJ0_9CYAN</name>
<evidence type="ECO:0000313" key="1">
    <source>
        <dbReference type="EMBL" id="RUT05185.1"/>
    </source>
</evidence>
<accession>A0A433VGJ0</accession>
<protein>
    <recommendedName>
        <fullName evidence="3">Aspartyl protease</fullName>
    </recommendedName>
</protein>
<dbReference type="OrthoDB" id="460223at2"/>
<proteinExistence type="predicted"/>
<organism evidence="1 2">
    <name type="scientific">Dulcicalothrix desertica PCC 7102</name>
    <dbReference type="NCBI Taxonomy" id="232991"/>
    <lineage>
        <taxon>Bacteria</taxon>
        <taxon>Bacillati</taxon>
        <taxon>Cyanobacteriota</taxon>
        <taxon>Cyanophyceae</taxon>
        <taxon>Nostocales</taxon>
        <taxon>Calotrichaceae</taxon>
        <taxon>Dulcicalothrix</taxon>
    </lineage>
</organism>
<dbReference type="Proteomes" id="UP000271624">
    <property type="component" value="Unassembled WGS sequence"/>
</dbReference>
<keyword evidence="2" id="KW-1185">Reference proteome</keyword>
<evidence type="ECO:0008006" key="3">
    <source>
        <dbReference type="Google" id="ProtNLM"/>
    </source>
</evidence>
<dbReference type="Gene3D" id="2.40.70.10">
    <property type="entry name" value="Acid Proteases"/>
    <property type="match status" value="1"/>
</dbReference>